<evidence type="ECO:0000256" key="6">
    <source>
        <dbReference type="HAMAP-Rule" id="MF_00357"/>
    </source>
</evidence>
<dbReference type="RefSeq" id="WP_153406348.1">
    <property type="nucleotide sequence ID" value="NZ_ML762444.1"/>
</dbReference>
<gene>
    <name evidence="6 9" type="primary">rpoE</name>
    <name evidence="9" type="ORF">F9U64_18380</name>
</gene>
<comment type="function">
    <text evidence="6">Participates in both the initiation and recycling phases of transcription. In the presence of the delta subunit, RNAP displays an increased specificity of transcription, a decreased affinity for nucleic acids, and an increased efficiency of RNA synthesis because of enhanced recycling.</text>
</comment>
<dbReference type="InterPro" id="IPR029757">
    <property type="entry name" value="RpoE"/>
</dbReference>
<dbReference type="AlphaFoldDB" id="A0A7C8KX70"/>
<dbReference type="EMBL" id="WEID01000095">
    <property type="protein sequence ID" value="KAB8127164.1"/>
    <property type="molecule type" value="Genomic_DNA"/>
</dbReference>
<proteinExistence type="inferred from homology"/>
<comment type="similarity">
    <text evidence="1 6">Belongs to the RpoE family.</text>
</comment>
<dbReference type="GO" id="GO:0006351">
    <property type="term" value="P:DNA-templated transcription"/>
    <property type="evidence" value="ECO:0007669"/>
    <property type="project" value="InterPro"/>
</dbReference>
<dbReference type="OrthoDB" id="401223at2"/>
<name>A0A7C8KX70_9BACI</name>
<evidence type="ECO:0000256" key="3">
    <source>
        <dbReference type="ARBA" id="ARBA00022679"/>
    </source>
</evidence>
<keyword evidence="5 6" id="KW-0804">Transcription</keyword>
<dbReference type="GO" id="GO:0003899">
    <property type="term" value="F:DNA-directed RNA polymerase activity"/>
    <property type="evidence" value="ECO:0007669"/>
    <property type="project" value="UniProtKB-UniRule"/>
</dbReference>
<dbReference type="InterPro" id="IPR007759">
    <property type="entry name" value="Asxl_HARE-HTH"/>
</dbReference>
<evidence type="ECO:0000313" key="10">
    <source>
        <dbReference type="Proteomes" id="UP000480246"/>
    </source>
</evidence>
<dbReference type="Proteomes" id="UP000480246">
    <property type="component" value="Unassembled WGS sequence"/>
</dbReference>
<sequence length="187" mass="21951">MRVKDLSQEQLEEMAMIDIAAMILVDENKPMDFREVFDRVTALKGINEDQKDAMLVQFYTDLNIDGRFMTKGSNLWGLKRWYPVEEIDEDITTAPKKKKKKKATKKAAVEEDLEIDDTLDEDDDLVDEDIEDFDDEDLDIEEVDDDEEDFDFDDDDTDDDLADSDDDDDEFEDEEFEDEDLEEDEEK</sequence>
<evidence type="ECO:0000256" key="7">
    <source>
        <dbReference type="SAM" id="MobiDB-lite"/>
    </source>
</evidence>
<keyword evidence="4 6" id="KW-0548">Nucleotidyltransferase</keyword>
<reference evidence="9 10" key="1">
    <citation type="submission" date="2019-10" db="EMBL/GenBank/DDBJ databases">
        <title>Gracilibacillus sp. nov. isolated from rice seeds.</title>
        <authorList>
            <person name="He S."/>
        </authorList>
    </citation>
    <scope>NUCLEOTIDE SEQUENCE [LARGE SCALE GENOMIC DNA]</scope>
    <source>
        <strain evidence="9 10">TD8</strain>
    </source>
</reference>
<evidence type="ECO:0000256" key="2">
    <source>
        <dbReference type="ARBA" id="ARBA00022478"/>
    </source>
</evidence>
<dbReference type="NCBIfam" id="TIGR04567">
    <property type="entry name" value="RNAP_delt_lowGC"/>
    <property type="match status" value="1"/>
</dbReference>
<keyword evidence="2 6" id="KW-0240">DNA-directed RNA polymerase</keyword>
<accession>A0A7C8KX70</accession>
<dbReference type="GO" id="GO:0006355">
    <property type="term" value="P:regulation of DNA-templated transcription"/>
    <property type="evidence" value="ECO:0007669"/>
    <property type="project" value="UniProtKB-UniRule"/>
</dbReference>
<feature type="region of interest" description="Disordered" evidence="7">
    <location>
        <begin position="114"/>
        <end position="187"/>
    </location>
</feature>
<evidence type="ECO:0000256" key="4">
    <source>
        <dbReference type="ARBA" id="ARBA00022695"/>
    </source>
</evidence>
<dbReference type="HAMAP" id="MF_00357">
    <property type="entry name" value="RNApol_bact_RpoE"/>
    <property type="match status" value="1"/>
</dbReference>
<evidence type="ECO:0000256" key="1">
    <source>
        <dbReference type="ARBA" id="ARBA00009828"/>
    </source>
</evidence>
<dbReference type="Gene3D" id="1.10.10.1250">
    <property type="entry name" value="RNA polymerase, subunit delta, N-terminal domain"/>
    <property type="match status" value="1"/>
</dbReference>
<feature type="domain" description="HTH HARE-type" evidence="8">
    <location>
        <begin position="14"/>
        <end position="81"/>
    </location>
</feature>
<keyword evidence="10" id="KW-1185">Reference proteome</keyword>
<evidence type="ECO:0000259" key="8">
    <source>
        <dbReference type="PROSITE" id="PS51913"/>
    </source>
</evidence>
<dbReference type="GO" id="GO:0000428">
    <property type="term" value="C:DNA-directed RNA polymerase complex"/>
    <property type="evidence" value="ECO:0007669"/>
    <property type="project" value="UniProtKB-KW"/>
</dbReference>
<organism evidence="9 10">
    <name type="scientific">Gracilibacillus oryzae</name>
    <dbReference type="NCBI Taxonomy" id="1672701"/>
    <lineage>
        <taxon>Bacteria</taxon>
        <taxon>Bacillati</taxon>
        <taxon>Bacillota</taxon>
        <taxon>Bacilli</taxon>
        <taxon>Bacillales</taxon>
        <taxon>Bacillaceae</taxon>
        <taxon>Gracilibacillus</taxon>
    </lineage>
</organism>
<comment type="caution">
    <text evidence="9">The sequence shown here is derived from an EMBL/GenBank/DDBJ whole genome shotgun (WGS) entry which is preliminary data.</text>
</comment>
<dbReference type="InterPro" id="IPR038087">
    <property type="entry name" value="RNAP_delta_N_dom_sf"/>
</dbReference>
<evidence type="ECO:0000313" key="9">
    <source>
        <dbReference type="EMBL" id="KAB8127164.1"/>
    </source>
</evidence>
<evidence type="ECO:0000256" key="5">
    <source>
        <dbReference type="ARBA" id="ARBA00023163"/>
    </source>
</evidence>
<comment type="subunit">
    <text evidence="6">RNAP is composed of a core of 2 alpha, a beta and a beta' subunits. The core is associated with a delta subunit and one of several sigma factors.</text>
</comment>
<dbReference type="Pfam" id="PF05066">
    <property type="entry name" value="HARE-HTH"/>
    <property type="match status" value="1"/>
</dbReference>
<dbReference type="PROSITE" id="PS51913">
    <property type="entry name" value="HTH_HARE"/>
    <property type="match status" value="1"/>
</dbReference>
<keyword evidence="3 6" id="KW-0808">Transferase</keyword>
<protein>
    <recommendedName>
        <fullName evidence="6">Probable DNA-directed RNA polymerase subunit delta</fullName>
    </recommendedName>
    <alternativeName>
        <fullName evidence="6">RNAP delta factor</fullName>
    </alternativeName>
</protein>